<dbReference type="Pfam" id="PF07690">
    <property type="entry name" value="MFS_1"/>
    <property type="match status" value="1"/>
</dbReference>
<proteinExistence type="predicted"/>
<dbReference type="InterPro" id="IPR020846">
    <property type="entry name" value="MFS_dom"/>
</dbReference>
<dbReference type="PANTHER" id="PTHR43124">
    <property type="entry name" value="PURINE EFFLUX PUMP PBUE"/>
    <property type="match status" value="1"/>
</dbReference>
<keyword evidence="5 6" id="KW-0472">Membrane</keyword>
<organism evidence="8 9">
    <name type="scientific">Halomicrobium zhouii</name>
    <dbReference type="NCBI Taxonomy" id="767519"/>
    <lineage>
        <taxon>Archaea</taxon>
        <taxon>Methanobacteriati</taxon>
        <taxon>Methanobacteriota</taxon>
        <taxon>Stenosarchaea group</taxon>
        <taxon>Halobacteria</taxon>
        <taxon>Halobacteriales</taxon>
        <taxon>Haloarculaceae</taxon>
        <taxon>Halomicrobium</taxon>
    </lineage>
</organism>
<evidence type="ECO:0000256" key="4">
    <source>
        <dbReference type="ARBA" id="ARBA00022989"/>
    </source>
</evidence>
<keyword evidence="3 6" id="KW-0812">Transmembrane</keyword>
<evidence type="ECO:0000256" key="3">
    <source>
        <dbReference type="ARBA" id="ARBA00022692"/>
    </source>
</evidence>
<feature type="transmembrane region" description="Helical" evidence="6">
    <location>
        <begin position="315"/>
        <end position="340"/>
    </location>
</feature>
<evidence type="ECO:0000259" key="7">
    <source>
        <dbReference type="PROSITE" id="PS50850"/>
    </source>
</evidence>
<dbReference type="InterPro" id="IPR018247">
    <property type="entry name" value="EF_Hand_1_Ca_BS"/>
</dbReference>
<dbReference type="Gene3D" id="1.20.1250.20">
    <property type="entry name" value="MFS general substrate transporter like domains"/>
    <property type="match status" value="2"/>
</dbReference>
<feature type="transmembrane region" description="Helical" evidence="6">
    <location>
        <begin position="175"/>
        <end position="195"/>
    </location>
</feature>
<feature type="transmembrane region" description="Helical" evidence="6">
    <location>
        <begin position="289"/>
        <end position="309"/>
    </location>
</feature>
<feature type="transmembrane region" description="Helical" evidence="6">
    <location>
        <begin position="108"/>
        <end position="127"/>
    </location>
</feature>
<feature type="transmembrane region" description="Helical" evidence="6">
    <location>
        <begin position="148"/>
        <end position="169"/>
    </location>
</feature>
<evidence type="ECO:0000256" key="5">
    <source>
        <dbReference type="ARBA" id="ARBA00023136"/>
    </source>
</evidence>
<dbReference type="AlphaFoldDB" id="A0A1I6KI11"/>
<name>A0A1I6KI11_9EURY</name>
<feature type="domain" description="Major facilitator superfamily (MFS) profile" evidence="7">
    <location>
        <begin position="20"/>
        <end position="403"/>
    </location>
</feature>
<evidence type="ECO:0000313" key="8">
    <source>
        <dbReference type="EMBL" id="SFR90882.1"/>
    </source>
</evidence>
<protein>
    <submittedName>
        <fullName evidence="8">Sugar phosphate permease</fullName>
    </submittedName>
</protein>
<dbReference type="PROSITE" id="PS50850">
    <property type="entry name" value="MFS"/>
    <property type="match status" value="1"/>
</dbReference>
<feature type="transmembrane region" description="Helical" evidence="6">
    <location>
        <begin position="85"/>
        <end position="102"/>
    </location>
</feature>
<feature type="transmembrane region" description="Helical" evidence="6">
    <location>
        <begin position="253"/>
        <end position="277"/>
    </location>
</feature>
<feature type="transmembrane region" description="Helical" evidence="6">
    <location>
        <begin position="378"/>
        <end position="399"/>
    </location>
</feature>
<feature type="transmembrane region" description="Helical" evidence="6">
    <location>
        <begin position="352"/>
        <end position="372"/>
    </location>
</feature>
<dbReference type="EMBL" id="FOZK01000001">
    <property type="protein sequence ID" value="SFR90882.1"/>
    <property type="molecule type" value="Genomic_DNA"/>
</dbReference>
<dbReference type="InterPro" id="IPR011701">
    <property type="entry name" value="MFS"/>
</dbReference>
<reference evidence="8 9" key="1">
    <citation type="submission" date="2016-10" db="EMBL/GenBank/DDBJ databases">
        <authorList>
            <person name="de Groot N.N."/>
        </authorList>
    </citation>
    <scope>NUCLEOTIDE SEQUENCE [LARGE SCALE GENOMIC DNA]</scope>
    <source>
        <strain evidence="8 9">CGMCC 1.10457</strain>
    </source>
</reference>
<evidence type="ECO:0000256" key="1">
    <source>
        <dbReference type="ARBA" id="ARBA00004651"/>
    </source>
</evidence>
<feature type="transmembrane region" description="Helical" evidence="6">
    <location>
        <begin position="58"/>
        <end position="78"/>
    </location>
</feature>
<dbReference type="InterPro" id="IPR036259">
    <property type="entry name" value="MFS_trans_sf"/>
</dbReference>
<dbReference type="Proteomes" id="UP000199062">
    <property type="component" value="Unassembled WGS sequence"/>
</dbReference>
<dbReference type="GO" id="GO:0022857">
    <property type="term" value="F:transmembrane transporter activity"/>
    <property type="evidence" value="ECO:0007669"/>
    <property type="project" value="InterPro"/>
</dbReference>
<feature type="transmembrane region" description="Helical" evidence="6">
    <location>
        <begin position="20"/>
        <end position="38"/>
    </location>
</feature>
<comment type="subcellular location">
    <subcellularLocation>
        <location evidence="1">Cell membrane</location>
        <topology evidence="1">Multi-pass membrane protein</topology>
    </subcellularLocation>
</comment>
<accession>A0A1I6KI11</accession>
<sequence>MAGHADRSSDGWIDRPDVRMLAVVSATLLLSALLWFNYSAVLPTVVDRWGLSGLQAGVVYGAFQAGYLLGVIPFGALADRYAPRPVIAVGATVAAIGSLAFGAVADGFLVGTALRFLSGVGMAAVYVPGMRFVSEWFDPGGRGTAMGVYVGTFSISSGLSFVVTSSIAASAGWRTGIVVTSLLALGAGPLVYLLGRDSPDRASNGGGFDRSLLTDRAFLAGVGVYAAHNWELYGIRNWLPAFLVSTAAVGATAAPVATAGLLAGVVTAVGGAGNLAGGWLSDRIGRFRVIAVALACSGTGTLVLAGFAWESLAVLAAVVIGYGFVLTMDSAPTSTTITLVVDDDQVGTALSVQAFLGTLPGIVSPVLFGAALDAGGHALAMPTLGAGALLGVGGVYLFWSATGTRTRAEETVDVAD</sequence>
<dbReference type="SUPFAM" id="SSF103473">
    <property type="entry name" value="MFS general substrate transporter"/>
    <property type="match status" value="1"/>
</dbReference>
<dbReference type="PANTHER" id="PTHR43124:SF3">
    <property type="entry name" value="CHLORAMPHENICOL EFFLUX PUMP RV0191"/>
    <property type="match status" value="1"/>
</dbReference>
<evidence type="ECO:0000256" key="2">
    <source>
        <dbReference type="ARBA" id="ARBA00022475"/>
    </source>
</evidence>
<evidence type="ECO:0000313" key="9">
    <source>
        <dbReference type="Proteomes" id="UP000199062"/>
    </source>
</evidence>
<keyword evidence="4 6" id="KW-1133">Transmembrane helix</keyword>
<keyword evidence="9" id="KW-1185">Reference proteome</keyword>
<dbReference type="RefSeq" id="WP_245778598.1">
    <property type="nucleotide sequence ID" value="NZ_FOZK01000001.1"/>
</dbReference>
<keyword evidence="2" id="KW-1003">Cell membrane</keyword>
<dbReference type="STRING" id="767519.SAMN05216559_0848"/>
<dbReference type="GO" id="GO:0005886">
    <property type="term" value="C:plasma membrane"/>
    <property type="evidence" value="ECO:0007669"/>
    <property type="project" value="UniProtKB-SubCell"/>
</dbReference>
<evidence type="ECO:0000256" key="6">
    <source>
        <dbReference type="SAM" id="Phobius"/>
    </source>
</evidence>
<dbReference type="PROSITE" id="PS00018">
    <property type="entry name" value="EF_HAND_1"/>
    <property type="match status" value="1"/>
</dbReference>
<gene>
    <name evidence="8" type="ORF">SAMN05216559_0848</name>
</gene>
<dbReference type="InterPro" id="IPR050189">
    <property type="entry name" value="MFS_Efflux_Transporters"/>
</dbReference>